<reference evidence="3 4" key="1">
    <citation type="submission" date="2016-04" db="EMBL/GenBank/DDBJ databases">
        <title>Evolutionary innovation and constraint leading to complex multicellularity in the Ascomycota.</title>
        <authorList>
            <person name="Cisse O."/>
            <person name="Nguyen A."/>
            <person name="Hewitt D.A."/>
            <person name="Jedd G."/>
            <person name="Stajich J.E."/>
        </authorList>
    </citation>
    <scope>NUCLEOTIDE SEQUENCE [LARGE SCALE GENOMIC DNA]</scope>
    <source>
        <strain evidence="3 4">DAH-3</strain>
    </source>
</reference>
<evidence type="ECO:0000313" key="3">
    <source>
        <dbReference type="EMBL" id="OLL24227.1"/>
    </source>
</evidence>
<dbReference type="Proteomes" id="UP000186594">
    <property type="component" value="Unassembled WGS sequence"/>
</dbReference>
<evidence type="ECO:0000313" key="4">
    <source>
        <dbReference type="Proteomes" id="UP000186594"/>
    </source>
</evidence>
<name>A0A1U7LNK0_NEOID</name>
<dbReference type="InterPro" id="IPR018620">
    <property type="entry name" value="Ubiquitin3-bd_protein_But2_C"/>
</dbReference>
<comment type="caution">
    <text evidence="3">The sequence shown here is derived from an EMBL/GenBank/DDBJ whole genome shotgun (WGS) entry which is preliminary data.</text>
</comment>
<evidence type="ECO:0000259" key="2">
    <source>
        <dbReference type="Pfam" id="PF09792"/>
    </source>
</evidence>
<accession>A0A1U7LNK0</accession>
<feature type="chain" id="PRO_5013273445" description="Ubiquitin 3 binding protein But2 C-terminal domain-containing protein" evidence="1">
    <location>
        <begin position="19"/>
        <end position="182"/>
    </location>
</feature>
<feature type="domain" description="Ubiquitin 3 binding protein But2 C-terminal" evidence="2">
    <location>
        <begin position="32"/>
        <end position="170"/>
    </location>
</feature>
<evidence type="ECO:0000256" key="1">
    <source>
        <dbReference type="SAM" id="SignalP"/>
    </source>
</evidence>
<organism evidence="3 4">
    <name type="scientific">Neolecta irregularis (strain DAH-3)</name>
    <dbReference type="NCBI Taxonomy" id="1198029"/>
    <lineage>
        <taxon>Eukaryota</taxon>
        <taxon>Fungi</taxon>
        <taxon>Dikarya</taxon>
        <taxon>Ascomycota</taxon>
        <taxon>Taphrinomycotina</taxon>
        <taxon>Neolectales</taxon>
        <taxon>Neolectaceae</taxon>
        <taxon>Neolecta</taxon>
    </lineage>
</organism>
<keyword evidence="4" id="KW-1185">Reference proteome</keyword>
<gene>
    <name evidence="3" type="ORF">NEOLI_003548</name>
</gene>
<keyword evidence="1" id="KW-0732">Signal</keyword>
<dbReference type="Pfam" id="PF09792">
    <property type="entry name" value="But2"/>
    <property type="match status" value="1"/>
</dbReference>
<protein>
    <recommendedName>
        <fullName evidence="2">Ubiquitin 3 binding protein But2 C-terminal domain-containing protein</fullName>
    </recommendedName>
</protein>
<sequence>MPFASVFFTTLFAATAFASPLKTRQSDSVQNLPRLLVPLVEDQPDTNFGTLFTGNISAQGGQHQISMLTSFDIEITRPICALSFVASGIEENYQFTGTQRFEVWDMPPFNYKEVTWNTHDQPTKYNGIININPQGESNSLVFPCRYPYNELMVKSVDGDDVYIDWFELAHPILGLLLTQSYE</sequence>
<dbReference type="AlphaFoldDB" id="A0A1U7LNK0"/>
<proteinExistence type="predicted"/>
<dbReference type="EMBL" id="LXFE01000927">
    <property type="protein sequence ID" value="OLL24227.1"/>
    <property type="molecule type" value="Genomic_DNA"/>
</dbReference>
<feature type="signal peptide" evidence="1">
    <location>
        <begin position="1"/>
        <end position="18"/>
    </location>
</feature>